<accession>A0A0S3T9Q3</accession>
<organism evidence="4 5">
    <name type="scientific">Vigna angularis var. angularis</name>
    <dbReference type="NCBI Taxonomy" id="157739"/>
    <lineage>
        <taxon>Eukaryota</taxon>
        <taxon>Viridiplantae</taxon>
        <taxon>Streptophyta</taxon>
        <taxon>Embryophyta</taxon>
        <taxon>Tracheophyta</taxon>
        <taxon>Spermatophyta</taxon>
        <taxon>Magnoliopsida</taxon>
        <taxon>eudicotyledons</taxon>
        <taxon>Gunneridae</taxon>
        <taxon>Pentapetalae</taxon>
        <taxon>rosids</taxon>
        <taxon>fabids</taxon>
        <taxon>Fabales</taxon>
        <taxon>Fabaceae</taxon>
        <taxon>Papilionoideae</taxon>
        <taxon>50 kb inversion clade</taxon>
        <taxon>NPAAA clade</taxon>
        <taxon>indigoferoid/millettioid clade</taxon>
        <taxon>Phaseoleae</taxon>
        <taxon>Vigna</taxon>
    </lineage>
</organism>
<dbReference type="Gene3D" id="3.30.559.10">
    <property type="entry name" value="Chloramphenicol acetyltransferase-like domain"/>
    <property type="match status" value="2"/>
</dbReference>
<name>A0A0S3T9Q3_PHAAN</name>
<dbReference type="OrthoDB" id="671439at2759"/>
<dbReference type="PANTHER" id="PTHR31623">
    <property type="entry name" value="F21J9.9"/>
    <property type="match status" value="1"/>
</dbReference>
<dbReference type="Pfam" id="PF02458">
    <property type="entry name" value="Transferase"/>
    <property type="match status" value="1"/>
</dbReference>
<dbReference type="AlphaFoldDB" id="A0A0S3T9Q3"/>
<proteinExistence type="inferred from homology"/>
<reference evidence="4 5" key="1">
    <citation type="journal article" date="2015" name="Sci. Rep.">
        <title>The power of single molecule real-time sequencing technology in the de novo assembly of a eukaryotic genome.</title>
        <authorList>
            <person name="Sakai H."/>
            <person name="Naito K."/>
            <person name="Ogiso-Tanaka E."/>
            <person name="Takahashi Y."/>
            <person name="Iseki K."/>
            <person name="Muto C."/>
            <person name="Satou K."/>
            <person name="Teruya K."/>
            <person name="Shiroma A."/>
            <person name="Shimoji M."/>
            <person name="Hirano T."/>
            <person name="Itoh T."/>
            <person name="Kaga A."/>
            <person name="Tomooka N."/>
        </authorList>
    </citation>
    <scope>NUCLEOTIDE SEQUENCE [LARGE SCALE GENOMIC DNA]</scope>
    <source>
        <strain evidence="5">cv. Shumari</strain>
    </source>
</reference>
<gene>
    <name evidence="4" type="primary">Vigan.11G126500</name>
    <name evidence="4" type="ORF">VIGAN_11126500</name>
</gene>
<protein>
    <submittedName>
        <fullName evidence="4">Uncharacterized protein</fullName>
    </submittedName>
</protein>
<evidence type="ECO:0000256" key="1">
    <source>
        <dbReference type="ARBA" id="ARBA00009861"/>
    </source>
</evidence>
<keyword evidence="2" id="KW-0808">Transferase</keyword>
<dbReference type="GO" id="GO:0016746">
    <property type="term" value="F:acyltransferase activity"/>
    <property type="evidence" value="ECO:0007669"/>
    <property type="project" value="UniProtKB-KW"/>
</dbReference>
<evidence type="ECO:0000256" key="3">
    <source>
        <dbReference type="ARBA" id="ARBA00023315"/>
    </source>
</evidence>
<sequence>MEINITSRETIKPLLPTSAECKTLKLCLFDVLQRNTYFPLILFYNKTTNLQGFSNVSTDQLKKSLSEALTIFYPLAGRRCDYFSIDCNDEGVIFMEASVNTTMEVLLKPPNLEQLNQLLPCEPIKCHPHQEVLPQFLVQVNKFQCGGIAIGLCNLHILLDAFSCSAFLKTWFSICKGSKGEISRPNFSSAASAFPPVIPTSVRPCIFNVIEENCTTRRFLFDHKAMNELKSMSTSDETKPTRYQVVSSFISKHMIVAIKEECCDKTRPAVALHIGDIRKRMGEPFIEGAVGNLVWPALVFVEGVNKNTKIIDLVEILKKGLGKLTKDVFLKVQNDPSFLWNGEYAELMLEGIPTNETISLVFTSWVNIGFNEVDFGCGNPFWLAYGGGTKVTTSNSVILMETREGIEAWITMTEKHITILEQDVDFLRFAFLNPSNTASCKHHRESKPIFKIANPDHAEYTQLCRLTRRSNQQALLLKKPQVFDHHGQSWFLELFLSL</sequence>
<evidence type="ECO:0000256" key="2">
    <source>
        <dbReference type="ARBA" id="ARBA00022679"/>
    </source>
</evidence>
<comment type="similarity">
    <text evidence="1">Belongs to the plant acyltransferase family.</text>
</comment>
<dbReference type="Proteomes" id="UP000291084">
    <property type="component" value="Chromosome 11"/>
</dbReference>
<dbReference type="EMBL" id="AP015044">
    <property type="protein sequence ID" value="BAU01913.1"/>
    <property type="molecule type" value="Genomic_DNA"/>
</dbReference>
<keyword evidence="3" id="KW-0012">Acyltransferase</keyword>
<keyword evidence="5" id="KW-1185">Reference proteome</keyword>
<dbReference type="PANTHER" id="PTHR31623:SF24">
    <property type="entry name" value="HXXXD-TYPE ACYL-TRANSFERASE FAMILY PROTEIN"/>
    <property type="match status" value="1"/>
</dbReference>
<dbReference type="InterPro" id="IPR023213">
    <property type="entry name" value="CAT-like_dom_sf"/>
</dbReference>
<evidence type="ECO:0000313" key="4">
    <source>
        <dbReference type="EMBL" id="BAU01913.1"/>
    </source>
</evidence>
<evidence type="ECO:0000313" key="5">
    <source>
        <dbReference type="Proteomes" id="UP000291084"/>
    </source>
</evidence>